<dbReference type="GO" id="GO:0016757">
    <property type="term" value="F:glycosyltransferase activity"/>
    <property type="evidence" value="ECO:0007669"/>
    <property type="project" value="UniProtKB-KW"/>
</dbReference>
<dbReference type="Gene3D" id="3.40.50.2000">
    <property type="entry name" value="Glycogen Phosphorylase B"/>
    <property type="match status" value="2"/>
</dbReference>
<reference evidence="2" key="1">
    <citation type="submission" date="2022-12" db="EMBL/GenBank/DDBJ databases">
        <title>Clostridium sp. nov., isolated from industrial wastewater.</title>
        <authorList>
            <person name="Jiayan W."/>
        </authorList>
    </citation>
    <scope>NUCLEOTIDE SEQUENCE</scope>
    <source>
        <strain evidence="2">ZC22-4</strain>
    </source>
</reference>
<evidence type="ECO:0000259" key="1">
    <source>
        <dbReference type="Pfam" id="PF00534"/>
    </source>
</evidence>
<dbReference type="RefSeq" id="WP_268062008.1">
    <property type="nucleotide sequence ID" value="NZ_JAPQFJ010000014.1"/>
</dbReference>
<evidence type="ECO:0000313" key="2">
    <source>
        <dbReference type="EMBL" id="MCY6959577.1"/>
    </source>
</evidence>
<accession>A0ABT4DBA4</accession>
<dbReference type="Pfam" id="PF00534">
    <property type="entry name" value="Glycos_transf_1"/>
    <property type="match status" value="1"/>
</dbReference>
<comment type="caution">
    <text evidence="2">The sequence shown here is derived from an EMBL/GenBank/DDBJ whole genome shotgun (WGS) entry which is preliminary data.</text>
</comment>
<gene>
    <name evidence="2" type="ORF">OW729_13235</name>
</gene>
<dbReference type="EMBL" id="JAPQFJ010000014">
    <property type="protein sequence ID" value="MCY6959577.1"/>
    <property type="molecule type" value="Genomic_DNA"/>
</dbReference>
<dbReference type="Proteomes" id="UP001144612">
    <property type="component" value="Unassembled WGS sequence"/>
</dbReference>
<dbReference type="InterPro" id="IPR001296">
    <property type="entry name" value="Glyco_trans_1"/>
</dbReference>
<keyword evidence="2" id="KW-0328">Glycosyltransferase</keyword>
<name>A0ABT4DBA4_9CLOT</name>
<keyword evidence="3" id="KW-1185">Reference proteome</keyword>
<organism evidence="2 3">
    <name type="scientific">Clostridium brassicae</name>
    <dbReference type="NCBI Taxonomy" id="2999072"/>
    <lineage>
        <taxon>Bacteria</taxon>
        <taxon>Bacillati</taxon>
        <taxon>Bacillota</taxon>
        <taxon>Clostridia</taxon>
        <taxon>Eubacteriales</taxon>
        <taxon>Clostridiaceae</taxon>
        <taxon>Clostridium</taxon>
    </lineage>
</organism>
<dbReference type="SUPFAM" id="SSF53756">
    <property type="entry name" value="UDP-Glycosyltransferase/glycogen phosphorylase"/>
    <property type="match status" value="1"/>
</dbReference>
<feature type="domain" description="Glycosyl transferase family 1" evidence="1">
    <location>
        <begin position="176"/>
        <end position="298"/>
    </location>
</feature>
<dbReference type="EC" id="2.4.-.-" evidence="2"/>
<protein>
    <submittedName>
        <fullName evidence="2">Glycosyltransferase</fullName>
        <ecNumber evidence="2">2.4.-.-</ecNumber>
    </submittedName>
</protein>
<keyword evidence="2" id="KW-0808">Transferase</keyword>
<proteinExistence type="predicted"/>
<sequence length="366" mass="42766">MKLLMMSNLDVTNKNSLGVLNKIFGQVDAFSNYGIDIDLIYNKLHFIMVKKICSNKEIKFRPSSTRDYYNKILNLININKYDVIYVRYPLSNYYFLNFLKSIKDSNSKVKIILDFPTYPYEEELNNERILQIDKFFRRYINKFVDFGVCYNNLNSIFSIPVLKLGNGINLKKIPLKNQIEQDRKELNLIAVANISKWHGYDRLILGLSEYYKEKPEIKVYFNIIGNGNELENLKNLVYKLELGKYVVFHGIKDGNQLSEMFDKSHLAIGSLGMYRIGLKDGATLKVREYCARGIPFVLGYDDLDFSLDFKYAFKATNDNTPINIHNLIEFCNKIHENGDVAKEMRNYAEKNLSWEFKLKAVIEKII</sequence>
<evidence type="ECO:0000313" key="3">
    <source>
        <dbReference type="Proteomes" id="UP001144612"/>
    </source>
</evidence>